<sequence length="81" mass="9813">MGGDNLKAPSKKQIKLADKIAYILDLDFPRGDFDFTSYAYWKFINENMEHYKHMCEELRIHDINNFDDDIWWGYDLGLWEF</sequence>
<name>A0A8S5T980_9CAUD</name>
<dbReference type="EMBL" id="BK032778">
    <property type="protein sequence ID" value="DAF59892.1"/>
    <property type="molecule type" value="Genomic_DNA"/>
</dbReference>
<reference evidence="1" key="1">
    <citation type="journal article" date="2021" name="Proc. Natl. Acad. Sci. U.S.A.">
        <title>A Catalog of Tens of Thousands of Viruses from Human Metagenomes Reveals Hidden Associations with Chronic Diseases.</title>
        <authorList>
            <person name="Tisza M.J."/>
            <person name="Buck C.B."/>
        </authorList>
    </citation>
    <scope>NUCLEOTIDE SEQUENCE</scope>
    <source>
        <strain evidence="1">CtwDi18</strain>
    </source>
</reference>
<accession>A0A8S5T980</accession>
<proteinExistence type="predicted"/>
<evidence type="ECO:0000313" key="1">
    <source>
        <dbReference type="EMBL" id="DAF59892.1"/>
    </source>
</evidence>
<protein>
    <submittedName>
        <fullName evidence="1">Uncharacterized protein</fullName>
    </submittedName>
</protein>
<organism evidence="1">
    <name type="scientific">Siphoviridae sp. ctwDi18</name>
    <dbReference type="NCBI Taxonomy" id="2827970"/>
    <lineage>
        <taxon>Viruses</taxon>
        <taxon>Duplodnaviria</taxon>
        <taxon>Heunggongvirae</taxon>
        <taxon>Uroviricota</taxon>
        <taxon>Caudoviricetes</taxon>
    </lineage>
</organism>